<dbReference type="EC" id="6.5.1.1" evidence="2"/>
<dbReference type="NCBIfam" id="TIGR02779">
    <property type="entry name" value="NHEJ_ligase_lig"/>
    <property type="match status" value="1"/>
</dbReference>
<dbReference type="Pfam" id="PF01068">
    <property type="entry name" value="DNA_ligase_A_M"/>
    <property type="match status" value="1"/>
</dbReference>
<evidence type="ECO:0000313" key="7">
    <source>
        <dbReference type="EMBL" id="MBH5338157.1"/>
    </source>
</evidence>
<evidence type="ECO:0000256" key="5">
    <source>
        <dbReference type="SAM" id="MobiDB-lite"/>
    </source>
</evidence>
<dbReference type="Gene3D" id="3.30.470.30">
    <property type="entry name" value="DNA ligase/mRNA capping enzyme"/>
    <property type="match status" value="1"/>
</dbReference>
<evidence type="ECO:0000256" key="1">
    <source>
        <dbReference type="ARBA" id="ARBA00007572"/>
    </source>
</evidence>
<comment type="catalytic activity">
    <reaction evidence="4">
        <text>ATP + (deoxyribonucleotide)n-3'-hydroxyl + 5'-phospho-(deoxyribonucleotide)m = (deoxyribonucleotide)n+m + AMP + diphosphate.</text>
        <dbReference type="EC" id="6.5.1.1"/>
    </reaction>
</comment>
<dbReference type="GO" id="GO:0016874">
    <property type="term" value="F:ligase activity"/>
    <property type="evidence" value="ECO:0007669"/>
    <property type="project" value="UniProtKB-KW"/>
</dbReference>
<dbReference type="Gene3D" id="3.30.1490.70">
    <property type="match status" value="1"/>
</dbReference>
<proteinExistence type="inferred from homology"/>
<dbReference type="PROSITE" id="PS50160">
    <property type="entry name" value="DNA_LIGASE_A3"/>
    <property type="match status" value="1"/>
</dbReference>
<dbReference type="CDD" id="cd07906">
    <property type="entry name" value="Adenylation_DNA_ligase_LigD_LigC"/>
    <property type="match status" value="1"/>
</dbReference>
<feature type="region of interest" description="Disordered" evidence="5">
    <location>
        <begin position="1"/>
        <end position="32"/>
    </location>
</feature>
<evidence type="ECO:0000313" key="8">
    <source>
        <dbReference type="Proteomes" id="UP000807371"/>
    </source>
</evidence>
<dbReference type="SUPFAM" id="SSF56091">
    <property type="entry name" value="DNA ligase/mRNA capping enzyme, catalytic domain"/>
    <property type="match status" value="1"/>
</dbReference>
<dbReference type="Proteomes" id="UP000807371">
    <property type="component" value="Unassembled WGS sequence"/>
</dbReference>
<dbReference type="CDD" id="cd07971">
    <property type="entry name" value="OBF_DNA_ligase_LigD"/>
    <property type="match status" value="1"/>
</dbReference>
<comment type="caution">
    <text evidence="7">The sequence shown here is derived from an EMBL/GenBank/DDBJ whole genome shotgun (WGS) entry which is preliminary data.</text>
</comment>
<organism evidence="7 8">
    <name type="scientific">Streptomyces pactum</name>
    <dbReference type="NCBI Taxonomy" id="68249"/>
    <lineage>
        <taxon>Bacteria</taxon>
        <taxon>Bacillati</taxon>
        <taxon>Actinomycetota</taxon>
        <taxon>Actinomycetes</taxon>
        <taxon>Kitasatosporales</taxon>
        <taxon>Streptomycetaceae</taxon>
        <taxon>Streptomyces</taxon>
    </lineage>
</organism>
<dbReference type="PANTHER" id="PTHR45674:SF4">
    <property type="entry name" value="DNA LIGASE 1"/>
    <property type="match status" value="1"/>
</dbReference>
<name>A0ABS0NSF7_9ACTN</name>
<evidence type="ECO:0000256" key="4">
    <source>
        <dbReference type="ARBA" id="ARBA00034003"/>
    </source>
</evidence>
<evidence type="ECO:0000259" key="6">
    <source>
        <dbReference type="PROSITE" id="PS50160"/>
    </source>
</evidence>
<sequence length="330" mass="35316">MASAPSGSGTGPALPRLAPMLATPGPLPPRGRTGAAEWAYEVKWDGVRALAELPGDGGVRLVSRSGREVTAAYPDLAGIAPPGLSAVLDGEIVALDEAGRPDFGRLQQRMGLTRPAAVRTAARTWPVTLMVFDVLHLDGRPTLDLPYTERRRLLEALPLGGPRVAVPPSWPPGQGRAALAWTLEHGLEGVVAKRVGSRYEPGRRSRDWIKTKHVRTVDVRIGGWVPQDAGARAVRSLLVGVPAAGGLVYAGSVGTGFSHAESRRLAGLLRPLEVPDPPFADRVVTSPGHPPRWVRPELGGEVEYLEWTRGGRLRAPVWRGLREPPEVALH</sequence>
<evidence type="ECO:0000256" key="3">
    <source>
        <dbReference type="ARBA" id="ARBA00022598"/>
    </source>
</evidence>
<dbReference type="RefSeq" id="WP_197991356.1">
    <property type="nucleotide sequence ID" value="NZ_JACYXC010000001.1"/>
</dbReference>
<accession>A0ABS0NSF7</accession>
<feature type="domain" description="ATP-dependent DNA ligase family profile" evidence="6">
    <location>
        <begin position="120"/>
        <end position="212"/>
    </location>
</feature>
<dbReference type="PANTHER" id="PTHR45674">
    <property type="entry name" value="DNA LIGASE 1/3 FAMILY MEMBER"/>
    <property type="match status" value="1"/>
</dbReference>
<comment type="similarity">
    <text evidence="1">Belongs to the ATP-dependent DNA ligase family.</text>
</comment>
<dbReference type="Gene3D" id="2.40.50.140">
    <property type="entry name" value="Nucleic acid-binding proteins"/>
    <property type="match status" value="1"/>
</dbReference>
<keyword evidence="3 7" id="KW-0436">Ligase</keyword>
<dbReference type="EMBL" id="JACYXC010000001">
    <property type="protein sequence ID" value="MBH5338157.1"/>
    <property type="molecule type" value="Genomic_DNA"/>
</dbReference>
<dbReference type="SUPFAM" id="SSF50249">
    <property type="entry name" value="Nucleic acid-binding proteins"/>
    <property type="match status" value="1"/>
</dbReference>
<dbReference type="InterPro" id="IPR050191">
    <property type="entry name" value="ATP-dep_DNA_ligase"/>
</dbReference>
<evidence type="ECO:0000256" key="2">
    <source>
        <dbReference type="ARBA" id="ARBA00012727"/>
    </source>
</evidence>
<dbReference type="Pfam" id="PF04679">
    <property type="entry name" value="DNA_ligase_A_C"/>
    <property type="match status" value="1"/>
</dbReference>
<gene>
    <name evidence="7" type="primary">ligD</name>
    <name evidence="7" type="ORF">IHE55_26590</name>
</gene>
<dbReference type="InterPro" id="IPR012340">
    <property type="entry name" value="NA-bd_OB-fold"/>
</dbReference>
<dbReference type="InterPro" id="IPR012310">
    <property type="entry name" value="DNA_ligase_ATP-dep_cent"/>
</dbReference>
<dbReference type="InterPro" id="IPR012309">
    <property type="entry name" value="DNA_ligase_ATP-dep_C"/>
</dbReference>
<keyword evidence="8" id="KW-1185">Reference proteome</keyword>
<protein>
    <recommendedName>
        <fullName evidence="2">DNA ligase (ATP)</fullName>
        <ecNumber evidence="2">6.5.1.1</ecNumber>
    </recommendedName>
</protein>
<dbReference type="InterPro" id="IPR014146">
    <property type="entry name" value="LigD_ligase_dom"/>
</dbReference>
<reference evidence="7 8" key="1">
    <citation type="submission" date="2020-09" db="EMBL/GenBank/DDBJ databases">
        <title>Biosynthesis of the nuclear factor of activated T cells inhibitor NFAT-133 and its congeners in Streptomyces pactum.</title>
        <authorList>
            <person name="Zhou W."/>
            <person name="Posri P."/>
            <person name="Abugrain M.E."/>
            <person name="Weisberg A.J."/>
            <person name="Chang J.H."/>
            <person name="Mahmud T."/>
        </authorList>
    </citation>
    <scope>NUCLEOTIDE SEQUENCE [LARGE SCALE GENOMIC DNA]</scope>
    <source>
        <strain evidence="7 8">ATCC 27456</strain>
    </source>
</reference>